<dbReference type="Gene3D" id="3.10.10.10">
    <property type="entry name" value="HIV Type 1 Reverse Transcriptase, subunit A, domain 1"/>
    <property type="match status" value="1"/>
</dbReference>
<accession>A0AAE1WDQ5</accession>
<reference evidence="1" key="1">
    <citation type="submission" date="2020-06" db="EMBL/GenBank/DDBJ databases">
        <authorList>
            <person name="Li T."/>
            <person name="Hu X."/>
            <person name="Zhang T."/>
            <person name="Song X."/>
            <person name="Zhang H."/>
            <person name="Dai N."/>
            <person name="Sheng W."/>
            <person name="Hou X."/>
            <person name="Wei L."/>
        </authorList>
    </citation>
    <scope>NUCLEOTIDE SEQUENCE</scope>
    <source>
        <strain evidence="1">K16</strain>
        <tissue evidence="1">Leaf</tissue>
    </source>
</reference>
<dbReference type="Proteomes" id="UP001289374">
    <property type="component" value="Unassembled WGS sequence"/>
</dbReference>
<protein>
    <submittedName>
        <fullName evidence="1">Uncharacterized protein</fullName>
    </submittedName>
</protein>
<comment type="caution">
    <text evidence="1">The sequence shown here is derived from an EMBL/GenBank/DDBJ whole genome shotgun (WGS) entry which is preliminary data.</text>
</comment>
<name>A0AAE1WDQ5_9LAMI</name>
<dbReference type="AlphaFoldDB" id="A0AAE1WDQ5"/>
<reference evidence="1" key="2">
    <citation type="journal article" date="2024" name="Plant">
        <title>Genomic evolution and insights into agronomic trait innovations of Sesamum species.</title>
        <authorList>
            <person name="Miao H."/>
            <person name="Wang L."/>
            <person name="Qu L."/>
            <person name="Liu H."/>
            <person name="Sun Y."/>
            <person name="Le M."/>
            <person name="Wang Q."/>
            <person name="Wei S."/>
            <person name="Zheng Y."/>
            <person name="Lin W."/>
            <person name="Duan Y."/>
            <person name="Cao H."/>
            <person name="Xiong S."/>
            <person name="Wang X."/>
            <person name="Wei L."/>
            <person name="Li C."/>
            <person name="Ma Q."/>
            <person name="Ju M."/>
            <person name="Zhao R."/>
            <person name="Li G."/>
            <person name="Mu C."/>
            <person name="Tian Q."/>
            <person name="Mei H."/>
            <person name="Zhang T."/>
            <person name="Gao T."/>
            <person name="Zhang H."/>
        </authorList>
    </citation>
    <scope>NUCLEOTIDE SEQUENCE</scope>
    <source>
        <strain evidence="1">K16</strain>
    </source>
</reference>
<dbReference type="SUPFAM" id="SSF56672">
    <property type="entry name" value="DNA/RNA polymerases"/>
    <property type="match status" value="1"/>
</dbReference>
<dbReference type="InterPro" id="IPR043502">
    <property type="entry name" value="DNA/RNA_pol_sf"/>
</dbReference>
<dbReference type="EMBL" id="JACGWL010000011">
    <property type="protein sequence ID" value="KAK4391392.1"/>
    <property type="molecule type" value="Genomic_DNA"/>
</dbReference>
<gene>
    <name evidence="1" type="ORF">Sango_1917000</name>
</gene>
<evidence type="ECO:0000313" key="1">
    <source>
        <dbReference type="EMBL" id="KAK4391392.1"/>
    </source>
</evidence>
<proteinExistence type="predicted"/>
<organism evidence="1 2">
    <name type="scientific">Sesamum angolense</name>
    <dbReference type="NCBI Taxonomy" id="2727404"/>
    <lineage>
        <taxon>Eukaryota</taxon>
        <taxon>Viridiplantae</taxon>
        <taxon>Streptophyta</taxon>
        <taxon>Embryophyta</taxon>
        <taxon>Tracheophyta</taxon>
        <taxon>Spermatophyta</taxon>
        <taxon>Magnoliopsida</taxon>
        <taxon>eudicotyledons</taxon>
        <taxon>Gunneridae</taxon>
        <taxon>Pentapetalae</taxon>
        <taxon>asterids</taxon>
        <taxon>lamiids</taxon>
        <taxon>Lamiales</taxon>
        <taxon>Pedaliaceae</taxon>
        <taxon>Sesamum</taxon>
    </lineage>
</organism>
<keyword evidence="2" id="KW-1185">Reference proteome</keyword>
<evidence type="ECO:0000313" key="2">
    <source>
        <dbReference type="Proteomes" id="UP001289374"/>
    </source>
</evidence>
<sequence length="104" mass="12003">MTKIGMAMSPHAEECLIQFHKENKKVFAWNMTDLHGNSLDINTHRLNVNTDAKLVKQKKKIFGAKRSQTIKEEVEKLLKAKYIRPVQYLEWLANVVLVSKPNGK</sequence>